<gene>
    <name evidence="1" type="ORF">H8B15_14215</name>
</gene>
<dbReference type="SUPFAM" id="SSF63825">
    <property type="entry name" value="YWTD domain"/>
    <property type="match status" value="1"/>
</dbReference>
<protein>
    <recommendedName>
        <fullName evidence="3">YncE family protein</fullName>
    </recommendedName>
</protein>
<proteinExistence type="predicted"/>
<keyword evidence="2" id="KW-1185">Reference proteome</keyword>
<accession>A0ABR7MLY2</accession>
<dbReference type="InterPro" id="IPR051200">
    <property type="entry name" value="Host-pathogen_enzymatic-act"/>
</dbReference>
<sequence length="370" mass="39593">MTQRFLSFSARTALILASGLSLWSCDPDDKNDASPAGSNVFIVQEGNFQRSNSEVVGFNSEVGAIINAALFRSVNNRILGDVAQSMTVVGDLGYIVVNNSRKIEVVSLPDFSEKATISTFTNAAGQADTLRLPRYFATSNNKGYVSQTVNYSVPNGLIGVINLTTNQVTKTIPVGKQPEQMAVVGNKLFVSNNGGNTVSVINTLTDVVEATITVADSPASMVVDKNNAVWVMCSGQSTYSSTPPYAPIVTVPGSLVRIDPATNAVTTTLRFAAGQQAGGLRTNGAKDQLFFRRQAGVYRMAITDAALPTAPLFQRRGGFYSLDVDPRTGVIYGSPENFSGTARFFRYQTTGQVIDSFTIGTSANSFVFYK</sequence>
<dbReference type="RefSeq" id="WP_187320336.1">
    <property type="nucleotide sequence ID" value="NZ_JACSCY010000011.1"/>
</dbReference>
<name>A0ABR7MLY2_9BACT</name>
<evidence type="ECO:0000313" key="1">
    <source>
        <dbReference type="EMBL" id="MBC6612080.1"/>
    </source>
</evidence>
<dbReference type="InterPro" id="IPR015943">
    <property type="entry name" value="WD40/YVTN_repeat-like_dom_sf"/>
</dbReference>
<organism evidence="1 2">
    <name type="scientific">Hymenobacter citatus</name>
    <dbReference type="NCBI Taxonomy" id="2763506"/>
    <lineage>
        <taxon>Bacteria</taxon>
        <taxon>Pseudomonadati</taxon>
        <taxon>Bacteroidota</taxon>
        <taxon>Cytophagia</taxon>
        <taxon>Cytophagales</taxon>
        <taxon>Hymenobacteraceae</taxon>
        <taxon>Hymenobacter</taxon>
    </lineage>
</organism>
<evidence type="ECO:0000313" key="2">
    <source>
        <dbReference type="Proteomes" id="UP000622017"/>
    </source>
</evidence>
<dbReference type="Proteomes" id="UP000622017">
    <property type="component" value="Unassembled WGS sequence"/>
</dbReference>
<dbReference type="InterPro" id="IPR011964">
    <property type="entry name" value="YVTN_b-propeller_repeat"/>
</dbReference>
<comment type="caution">
    <text evidence="1">The sequence shown here is derived from an EMBL/GenBank/DDBJ whole genome shotgun (WGS) entry which is preliminary data.</text>
</comment>
<dbReference type="NCBIfam" id="TIGR02276">
    <property type="entry name" value="beta_rpt_yvtn"/>
    <property type="match status" value="2"/>
</dbReference>
<dbReference type="Gene3D" id="2.130.10.10">
    <property type="entry name" value="YVTN repeat-like/Quinoprotein amine dehydrogenase"/>
    <property type="match status" value="1"/>
</dbReference>
<dbReference type="EMBL" id="JACSCY010000011">
    <property type="protein sequence ID" value="MBC6612080.1"/>
    <property type="molecule type" value="Genomic_DNA"/>
</dbReference>
<dbReference type="PANTHER" id="PTHR47197:SF3">
    <property type="entry name" value="DIHYDRO-HEME D1 DEHYDROGENASE"/>
    <property type="match status" value="1"/>
</dbReference>
<evidence type="ECO:0008006" key="3">
    <source>
        <dbReference type="Google" id="ProtNLM"/>
    </source>
</evidence>
<reference evidence="1 2" key="1">
    <citation type="submission" date="2020-08" db="EMBL/GenBank/DDBJ databases">
        <title>Hymenobacter sp.</title>
        <authorList>
            <person name="Kim M.K."/>
        </authorList>
    </citation>
    <scope>NUCLEOTIDE SEQUENCE [LARGE SCALE GENOMIC DNA]</scope>
    <source>
        <strain evidence="1 2">BT507</strain>
    </source>
</reference>
<dbReference type="PANTHER" id="PTHR47197">
    <property type="entry name" value="PROTEIN NIRF"/>
    <property type="match status" value="1"/>
</dbReference>